<comment type="subcellular location">
    <subcellularLocation>
        <location evidence="3 14">Cytoplasm</location>
    </subcellularLocation>
</comment>
<evidence type="ECO:0000256" key="2">
    <source>
        <dbReference type="ARBA" id="ARBA00001946"/>
    </source>
</evidence>
<keyword evidence="6 14" id="KW-0963">Cytoplasm</keyword>
<evidence type="ECO:0000256" key="14">
    <source>
        <dbReference type="HAMAP-Rule" id="MF_00047"/>
    </source>
</evidence>
<name>A0ABZ0TDT2_9SPHI</name>
<dbReference type="PIRSF" id="PIRSF039102">
    <property type="entry name" value="Ddl/VanB"/>
    <property type="match status" value="1"/>
</dbReference>
<accession>A0ABZ0TDT2</accession>
<keyword evidence="18" id="KW-1185">Reference proteome</keyword>
<comment type="cofactor">
    <cofactor evidence="1">
        <name>Mn(2+)</name>
        <dbReference type="ChEBI" id="CHEBI:29035"/>
    </cofactor>
</comment>
<dbReference type="EC" id="6.3.2.4" evidence="5 14"/>
<dbReference type="Gene3D" id="3.30.1490.20">
    <property type="entry name" value="ATP-grasp fold, A domain"/>
    <property type="match status" value="1"/>
</dbReference>
<evidence type="ECO:0000256" key="10">
    <source>
        <dbReference type="ARBA" id="ARBA00022960"/>
    </source>
</evidence>
<dbReference type="GO" id="GO:0008716">
    <property type="term" value="F:D-alanine-D-alanine ligase activity"/>
    <property type="evidence" value="ECO:0007669"/>
    <property type="project" value="UniProtKB-EC"/>
</dbReference>
<evidence type="ECO:0000256" key="4">
    <source>
        <dbReference type="ARBA" id="ARBA00010871"/>
    </source>
</evidence>
<evidence type="ECO:0000256" key="11">
    <source>
        <dbReference type="ARBA" id="ARBA00022984"/>
    </source>
</evidence>
<evidence type="ECO:0000256" key="8">
    <source>
        <dbReference type="ARBA" id="ARBA00022741"/>
    </source>
</evidence>
<dbReference type="InterPro" id="IPR011761">
    <property type="entry name" value="ATP-grasp"/>
</dbReference>
<dbReference type="InterPro" id="IPR016185">
    <property type="entry name" value="PreATP-grasp_dom_sf"/>
</dbReference>
<evidence type="ECO:0000256" key="1">
    <source>
        <dbReference type="ARBA" id="ARBA00001936"/>
    </source>
</evidence>
<dbReference type="PROSITE" id="PS00844">
    <property type="entry name" value="DALA_DALA_LIGASE_2"/>
    <property type="match status" value="1"/>
</dbReference>
<reference evidence="17 18" key="1">
    <citation type="submission" date="2023-11" db="EMBL/GenBank/DDBJ databases">
        <title>Analysis of the Genomes of Mucilaginibacter gossypii cycad 4 and M. sabulilitoris SNA2: microbes with the potential for plant growth promotion.</title>
        <authorList>
            <person name="Hirsch A.M."/>
            <person name="Humm E."/>
            <person name="Rubbi M."/>
            <person name="Del Vecchio G."/>
            <person name="Ha S.M."/>
            <person name="Pellegrini M."/>
            <person name="Gunsalus R.P."/>
        </authorList>
    </citation>
    <scope>NUCLEOTIDE SEQUENCE [LARGE SCALE GENOMIC DNA]</scope>
    <source>
        <strain evidence="17 18">SNA2</strain>
    </source>
</reference>
<evidence type="ECO:0000256" key="12">
    <source>
        <dbReference type="ARBA" id="ARBA00023316"/>
    </source>
</evidence>
<dbReference type="SUPFAM" id="SSF52440">
    <property type="entry name" value="PreATP-grasp domain"/>
    <property type="match status" value="1"/>
</dbReference>
<evidence type="ECO:0000256" key="9">
    <source>
        <dbReference type="ARBA" id="ARBA00022840"/>
    </source>
</evidence>
<proteinExistence type="inferred from homology"/>
<gene>
    <name evidence="14" type="primary">ddl</name>
    <name evidence="17" type="ORF">SNE25_16630</name>
</gene>
<comment type="function">
    <text evidence="14">Cell wall formation.</text>
</comment>
<evidence type="ECO:0000313" key="18">
    <source>
        <dbReference type="Proteomes" id="UP001324380"/>
    </source>
</evidence>
<dbReference type="PROSITE" id="PS50975">
    <property type="entry name" value="ATP_GRASP"/>
    <property type="match status" value="1"/>
</dbReference>
<dbReference type="Pfam" id="PF01820">
    <property type="entry name" value="Dala_Dala_lig_N"/>
    <property type="match status" value="1"/>
</dbReference>
<keyword evidence="9 15" id="KW-0067">ATP-binding</keyword>
<dbReference type="PROSITE" id="PS00843">
    <property type="entry name" value="DALA_DALA_LIGASE_1"/>
    <property type="match status" value="1"/>
</dbReference>
<evidence type="ECO:0000313" key="17">
    <source>
        <dbReference type="EMBL" id="WPU90946.1"/>
    </source>
</evidence>
<dbReference type="Gene3D" id="3.40.50.20">
    <property type="match status" value="1"/>
</dbReference>
<keyword evidence="8 15" id="KW-0547">Nucleotide-binding</keyword>
<dbReference type="Gene3D" id="3.30.470.20">
    <property type="entry name" value="ATP-grasp fold, B domain"/>
    <property type="match status" value="1"/>
</dbReference>
<organism evidence="17 18">
    <name type="scientific">Mucilaginibacter sabulilitoris</name>
    <dbReference type="NCBI Taxonomy" id="1173583"/>
    <lineage>
        <taxon>Bacteria</taxon>
        <taxon>Pseudomonadati</taxon>
        <taxon>Bacteroidota</taxon>
        <taxon>Sphingobacteriia</taxon>
        <taxon>Sphingobacteriales</taxon>
        <taxon>Sphingobacteriaceae</taxon>
        <taxon>Mucilaginibacter</taxon>
    </lineage>
</organism>
<evidence type="ECO:0000256" key="5">
    <source>
        <dbReference type="ARBA" id="ARBA00012216"/>
    </source>
</evidence>
<comment type="cofactor">
    <cofactor evidence="2">
        <name>Mg(2+)</name>
        <dbReference type="ChEBI" id="CHEBI:18420"/>
    </cofactor>
</comment>
<dbReference type="InterPro" id="IPR011095">
    <property type="entry name" value="Dala_Dala_lig_C"/>
</dbReference>
<sequence>MKKNIALLAGGFTGEYEVSVNSAKNIADNLPADKYTVYTIFINRDKWFHEAAGELVDVDKNDFTITLNGGKIKFDFAFITVHGTPGEDGKLQGYFDMLGIPYNTCDATTSAITMNKAYTKALVNGIHGLHTAHSMRLFEKDMHDVAIIAATLKFPLFIKPNNGGSSVGMSKVYNVAGLPDALKKAFHEDEQILVEEFIKGREFSIGIARLHGKITVLPATEIISSKDFFDYEAKYTPGVTKEVTPADLSPAQNEQIANIVTEIYTRLNCKGMVRIDFILLEGSNDFYFIEVNTTPGQSANSLIPQQVRAAGMNVGEFYSALIEGAL</sequence>
<keyword evidence="10 14" id="KW-0133">Cell shape</keyword>
<evidence type="ECO:0000256" key="7">
    <source>
        <dbReference type="ARBA" id="ARBA00022598"/>
    </source>
</evidence>
<dbReference type="RefSeq" id="WP_321560117.1">
    <property type="nucleotide sequence ID" value="NZ_CP139558.1"/>
</dbReference>
<dbReference type="InterPro" id="IPR013815">
    <property type="entry name" value="ATP_grasp_subdomain_1"/>
</dbReference>
<dbReference type="PANTHER" id="PTHR23132:SF23">
    <property type="entry name" value="D-ALANINE--D-ALANINE LIGASE B"/>
    <property type="match status" value="1"/>
</dbReference>
<dbReference type="Proteomes" id="UP001324380">
    <property type="component" value="Chromosome"/>
</dbReference>
<comment type="catalytic activity">
    <reaction evidence="13 14">
        <text>2 D-alanine + ATP = D-alanyl-D-alanine + ADP + phosphate + H(+)</text>
        <dbReference type="Rhea" id="RHEA:11224"/>
        <dbReference type="ChEBI" id="CHEBI:15378"/>
        <dbReference type="ChEBI" id="CHEBI:30616"/>
        <dbReference type="ChEBI" id="CHEBI:43474"/>
        <dbReference type="ChEBI" id="CHEBI:57416"/>
        <dbReference type="ChEBI" id="CHEBI:57822"/>
        <dbReference type="ChEBI" id="CHEBI:456216"/>
        <dbReference type="EC" id="6.3.2.4"/>
    </reaction>
</comment>
<dbReference type="NCBIfam" id="NF002527">
    <property type="entry name" value="PRK01966.1-3"/>
    <property type="match status" value="1"/>
</dbReference>
<comment type="similarity">
    <text evidence="4 14">Belongs to the D-alanine--D-alanine ligase family.</text>
</comment>
<dbReference type="Pfam" id="PF07478">
    <property type="entry name" value="Dala_Dala_lig_C"/>
    <property type="match status" value="1"/>
</dbReference>
<evidence type="ECO:0000256" key="15">
    <source>
        <dbReference type="PROSITE-ProRule" id="PRU00409"/>
    </source>
</evidence>
<evidence type="ECO:0000256" key="6">
    <source>
        <dbReference type="ARBA" id="ARBA00022490"/>
    </source>
</evidence>
<dbReference type="NCBIfam" id="NF002378">
    <property type="entry name" value="PRK01372.1"/>
    <property type="match status" value="1"/>
</dbReference>
<dbReference type="EMBL" id="CP139558">
    <property type="protein sequence ID" value="WPU90946.1"/>
    <property type="molecule type" value="Genomic_DNA"/>
</dbReference>
<dbReference type="InterPro" id="IPR005905">
    <property type="entry name" value="D_ala_D_ala"/>
</dbReference>
<evidence type="ECO:0000256" key="13">
    <source>
        <dbReference type="ARBA" id="ARBA00047614"/>
    </source>
</evidence>
<keyword evidence="7 14" id="KW-0436">Ligase</keyword>
<keyword evidence="11 14" id="KW-0573">Peptidoglycan synthesis</keyword>
<evidence type="ECO:0000259" key="16">
    <source>
        <dbReference type="PROSITE" id="PS50975"/>
    </source>
</evidence>
<dbReference type="NCBIfam" id="TIGR01205">
    <property type="entry name" value="D_ala_D_alaTIGR"/>
    <property type="match status" value="1"/>
</dbReference>
<feature type="domain" description="ATP-grasp" evidence="16">
    <location>
        <begin position="121"/>
        <end position="323"/>
    </location>
</feature>
<evidence type="ECO:0000256" key="3">
    <source>
        <dbReference type="ARBA" id="ARBA00004496"/>
    </source>
</evidence>
<dbReference type="PANTHER" id="PTHR23132">
    <property type="entry name" value="D-ALANINE--D-ALANINE LIGASE"/>
    <property type="match status" value="1"/>
</dbReference>
<comment type="pathway">
    <text evidence="14">Cell wall biogenesis; peptidoglycan biosynthesis.</text>
</comment>
<protein>
    <recommendedName>
        <fullName evidence="5 14">D-alanine--D-alanine ligase</fullName>
        <ecNumber evidence="5 14">6.3.2.4</ecNumber>
    </recommendedName>
    <alternativeName>
        <fullName evidence="14">D-Ala-D-Ala ligase</fullName>
    </alternativeName>
    <alternativeName>
        <fullName evidence="14">D-alanylalanine synthetase</fullName>
    </alternativeName>
</protein>
<dbReference type="InterPro" id="IPR011127">
    <property type="entry name" value="Dala_Dala_lig_N"/>
</dbReference>
<dbReference type="InterPro" id="IPR000291">
    <property type="entry name" value="D-Ala_lig_Van_CS"/>
</dbReference>
<keyword evidence="12 14" id="KW-0961">Cell wall biogenesis/degradation</keyword>
<dbReference type="HAMAP" id="MF_00047">
    <property type="entry name" value="Dala_Dala_lig"/>
    <property type="match status" value="1"/>
</dbReference>
<dbReference type="SUPFAM" id="SSF56059">
    <property type="entry name" value="Glutathione synthetase ATP-binding domain-like"/>
    <property type="match status" value="1"/>
</dbReference>